<gene>
    <name evidence="1" type="ORF">CBR_g54516</name>
</gene>
<keyword evidence="2" id="KW-1185">Reference proteome</keyword>
<dbReference type="AlphaFoldDB" id="A0A388MC67"/>
<dbReference type="Proteomes" id="UP000265515">
    <property type="component" value="Unassembled WGS sequence"/>
</dbReference>
<accession>A0A388MC67</accession>
<protein>
    <submittedName>
        <fullName evidence="1">Uncharacterized protein</fullName>
    </submittedName>
</protein>
<organism evidence="1 2">
    <name type="scientific">Chara braunii</name>
    <name type="common">Braun's stonewort</name>
    <dbReference type="NCBI Taxonomy" id="69332"/>
    <lineage>
        <taxon>Eukaryota</taxon>
        <taxon>Viridiplantae</taxon>
        <taxon>Streptophyta</taxon>
        <taxon>Charophyceae</taxon>
        <taxon>Charales</taxon>
        <taxon>Characeae</taxon>
        <taxon>Chara</taxon>
    </lineage>
</organism>
<name>A0A388MC67_CHABU</name>
<dbReference type="EMBL" id="BFEA01001008">
    <property type="protein sequence ID" value="GBG92164.1"/>
    <property type="molecule type" value="Genomic_DNA"/>
</dbReference>
<dbReference type="Gramene" id="GBG92164">
    <property type="protein sequence ID" value="GBG92164"/>
    <property type="gene ID" value="CBR_g54516"/>
</dbReference>
<reference evidence="1 2" key="1">
    <citation type="journal article" date="2018" name="Cell">
        <title>The Chara Genome: Secondary Complexity and Implications for Plant Terrestrialization.</title>
        <authorList>
            <person name="Nishiyama T."/>
            <person name="Sakayama H."/>
            <person name="Vries J.D."/>
            <person name="Buschmann H."/>
            <person name="Saint-Marcoux D."/>
            <person name="Ullrich K.K."/>
            <person name="Haas F.B."/>
            <person name="Vanderstraeten L."/>
            <person name="Becker D."/>
            <person name="Lang D."/>
            <person name="Vosolsobe S."/>
            <person name="Rombauts S."/>
            <person name="Wilhelmsson P.K.I."/>
            <person name="Janitza P."/>
            <person name="Kern R."/>
            <person name="Heyl A."/>
            <person name="Rumpler F."/>
            <person name="Villalobos L.I.A.C."/>
            <person name="Clay J.M."/>
            <person name="Skokan R."/>
            <person name="Toyoda A."/>
            <person name="Suzuki Y."/>
            <person name="Kagoshima H."/>
            <person name="Schijlen E."/>
            <person name="Tajeshwar N."/>
            <person name="Catarino B."/>
            <person name="Hetherington A.J."/>
            <person name="Saltykova A."/>
            <person name="Bonnot C."/>
            <person name="Breuninger H."/>
            <person name="Symeonidi A."/>
            <person name="Radhakrishnan G.V."/>
            <person name="Van Nieuwerburgh F."/>
            <person name="Deforce D."/>
            <person name="Chang C."/>
            <person name="Karol K.G."/>
            <person name="Hedrich R."/>
            <person name="Ulvskov P."/>
            <person name="Glockner G."/>
            <person name="Delwiche C.F."/>
            <person name="Petrasek J."/>
            <person name="Van de Peer Y."/>
            <person name="Friml J."/>
            <person name="Beilby M."/>
            <person name="Dolan L."/>
            <person name="Kohara Y."/>
            <person name="Sugano S."/>
            <person name="Fujiyama A."/>
            <person name="Delaux P.-M."/>
            <person name="Quint M."/>
            <person name="TheiBen G."/>
            <person name="Hagemann M."/>
            <person name="Harholt J."/>
            <person name="Dunand C."/>
            <person name="Zachgo S."/>
            <person name="Langdale J."/>
            <person name="Maumus F."/>
            <person name="Straeten D.V.D."/>
            <person name="Gould S.B."/>
            <person name="Rensing S.A."/>
        </authorList>
    </citation>
    <scope>NUCLEOTIDE SEQUENCE [LARGE SCALE GENOMIC DNA]</scope>
    <source>
        <strain evidence="1 2">S276</strain>
    </source>
</reference>
<comment type="caution">
    <text evidence="1">The sequence shown here is derived from an EMBL/GenBank/DDBJ whole genome shotgun (WGS) entry which is preliminary data.</text>
</comment>
<evidence type="ECO:0000313" key="1">
    <source>
        <dbReference type="EMBL" id="GBG92164.1"/>
    </source>
</evidence>
<evidence type="ECO:0000313" key="2">
    <source>
        <dbReference type="Proteomes" id="UP000265515"/>
    </source>
</evidence>
<sequence length="226" mass="25119">METTMELQQGADDWLITMERGCQQLQAVVGVLVGQMQKGSKVDVGEMKLDEWLEARGQDMLEILWELEEGPDPRFEAYLDWRRLDPSSYLDWRRLDPKMGVCQALFREGRDLRWRMEEWLEEEDIGVEGGLPLVHSPAGWVGGTVVSADQPGITEGPNTTRCTLVKGTTATSSLIPPTSAATAQGLTTITAEIPSQTTEAVPMEVLELGVAKMTTSTEAKMTHRQR</sequence>
<proteinExistence type="predicted"/>